<evidence type="ECO:0000313" key="3">
    <source>
        <dbReference type="Proteomes" id="UP000092460"/>
    </source>
</evidence>
<dbReference type="AlphaFoldDB" id="A0A1B0AU37"/>
<keyword evidence="1" id="KW-0732">Signal</keyword>
<feature type="signal peptide" evidence="1">
    <location>
        <begin position="1"/>
        <end position="20"/>
    </location>
</feature>
<reference evidence="3" key="1">
    <citation type="submission" date="2015-01" db="EMBL/GenBank/DDBJ databases">
        <authorList>
            <person name="Aksoy S."/>
            <person name="Warren W."/>
            <person name="Wilson R.K."/>
        </authorList>
    </citation>
    <scope>NUCLEOTIDE SEQUENCE [LARGE SCALE GENOMIC DNA]</scope>
    <source>
        <strain evidence="3">IAEA</strain>
    </source>
</reference>
<evidence type="ECO:0000256" key="1">
    <source>
        <dbReference type="SAM" id="SignalP"/>
    </source>
</evidence>
<sequence length="104" mass="11396">MASLASFCQVLFYLYRTVAAYCFTAAGHVYIWPALIVTLIQEVAQNEEGVGSAYATIINVHNKKKCTVFGNCIEIVLSGKRCLTIPNSKFEPMALNASTPFSIL</sequence>
<accession>A0A1B0AU37</accession>
<protein>
    <submittedName>
        <fullName evidence="2">Uncharacterized protein</fullName>
    </submittedName>
</protein>
<proteinExistence type="predicted"/>
<dbReference type="EnsemblMetazoa" id="GPPI008633-RA">
    <property type="protein sequence ID" value="GPPI008633-PA"/>
    <property type="gene ID" value="GPPI008633"/>
</dbReference>
<feature type="chain" id="PRO_5008404154" evidence="1">
    <location>
        <begin position="21"/>
        <end position="104"/>
    </location>
</feature>
<dbReference type="EMBL" id="JXJN01003507">
    <property type="status" value="NOT_ANNOTATED_CDS"/>
    <property type="molecule type" value="Genomic_DNA"/>
</dbReference>
<organism evidence="2 3">
    <name type="scientific">Glossina palpalis gambiensis</name>
    <dbReference type="NCBI Taxonomy" id="67801"/>
    <lineage>
        <taxon>Eukaryota</taxon>
        <taxon>Metazoa</taxon>
        <taxon>Ecdysozoa</taxon>
        <taxon>Arthropoda</taxon>
        <taxon>Hexapoda</taxon>
        <taxon>Insecta</taxon>
        <taxon>Pterygota</taxon>
        <taxon>Neoptera</taxon>
        <taxon>Endopterygota</taxon>
        <taxon>Diptera</taxon>
        <taxon>Brachycera</taxon>
        <taxon>Muscomorpha</taxon>
        <taxon>Hippoboscoidea</taxon>
        <taxon>Glossinidae</taxon>
        <taxon>Glossina</taxon>
    </lineage>
</organism>
<reference evidence="2" key="2">
    <citation type="submission" date="2020-05" db="UniProtKB">
        <authorList>
            <consortium name="EnsemblMetazoa"/>
        </authorList>
    </citation>
    <scope>IDENTIFICATION</scope>
    <source>
        <strain evidence="2">IAEA</strain>
    </source>
</reference>
<keyword evidence="3" id="KW-1185">Reference proteome</keyword>
<name>A0A1B0AU37_9MUSC</name>
<evidence type="ECO:0000313" key="2">
    <source>
        <dbReference type="EnsemblMetazoa" id="GPPI008633-PA"/>
    </source>
</evidence>
<dbReference type="VEuPathDB" id="VectorBase:GPPI008633"/>
<dbReference type="Proteomes" id="UP000092460">
    <property type="component" value="Unassembled WGS sequence"/>
</dbReference>